<feature type="compositionally biased region" description="Low complexity" evidence="1">
    <location>
        <begin position="94"/>
        <end position="107"/>
    </location>
</feature>
<dbReference type="PANTHER" id="PTHR43143">
    <property type="entry name" value="METALLOPHOSPHOESTERASE, CALCINEURIN SUPERFAMILY"/>
    <property type="match status" value="1"/>
</dbReference>
<feature type="compositionally biased region" description="Low complexity" evidence="1">
    <location>
        <begin position="22"/>
        <end position="50"/>
    </location>
</feature>
<dbReference type="Proteomes" id="UP000721954">
    <property type="component" value="Unassembled WGS sequence"/>
</dbReference>
<dbReference type="InterPro" id="IPR022506">
    <property type="entry name" value="Metallophosphoesterase_PPA1498"/>
</dbReference>
<evidence type="ECO:0000256" key="1">
    <source>
        <dbReference type="SAM" id="MobiDB-lite"/>
    </source>
</evidence>
<dbReference type="RefSeq" id="WP_209210339.1">
    <property type="nucleotide sequence ID" value="NZ_JAFFZM010000005.1"/>
</dbReference>
<reference evidence="2 3" key="1">
    <citation type="submission" date="2021-02" db="EMBL/GenBank/DDBJ databases">
        <title>Streptomyces spirodelae sp. nov., isolated from duckweed.</title>
        <authorList>
            <person name="Saimee Y."/>
            <person name="Duangmal K."/>
        </authorList>
    </citation>
    <scope>NUCLEOTIDE SEQUENCE [LARGE SCALE GENOMIC DNA]</scope>
    <source>
        <strain evidence="2 3">DSM 42105</strain>
    </source>
</reference>
<dbReference type="InterPro" id="IPR006311">
    <property type="entry name" value="TAT_signal"/>
</dbReference>
<gene>
    <name evidence="2" type="ORF">JW613_09775</name>
</gene>
<dbReference type="SUPFAM" id="SSF56300">
    <property type="entry name" value="Metallo-dependent phosphatases"/>
    <property type="match status" value="1"/>
</dbReference>
<dbReference type="GeneID" id="96258893"/>
<dbReference type="EMBL" id="JAFFZM010000005">
    <property type="protein sequence ID" value="MBO8198593.1"/>
    <property type="molecule type" value="Genomic_DNA"/>
</dbReference>
<dbReference type="Gene3D" id="3.60.21.10">
    <property type="match status" value="1"/>
</dbReference>
<feature type="region of interest" description="Disordered" evidence="1">
    <location>
        <begin position="1"/>
        <end position="72"/>
    </location>
</feature>
<protein>
    <submittedName>
        <fullName evidence="2">TIGR03767 family metallophosphoesterase</fullName>
    </submittedName>
</protein>
<evidence type="ECO:0000313" key="3">
    <source>
        <dbReference type="Proteomes" id="UP000721954"/>
    </source>
</evidence>
<comment type="caution">
    <text evidence="2">The sequence shown here is derived from an EMBL/GenBank/DDBJ whole genome shotgun (WGS) entry which is preliminary data.</text>
</comment>
<proteinExistence type="predicted"/>
<dbReference type="InterPro" id="IPR051918">
    <property type="entry name" value="STPP_CPPED1"/>
</dbReference>
<keyword evidence="3" id="KW-1185">Reference proteome</keyword>
<dbReference type="PANTHER" id="PTHR43143:SF1">
    <property type="entry name" value="SERINE_THREONINE-PROTEIN PHOSPHATASE CPPED1"/>
    <property type="match status" value="1"/>
</dbReference>
<feature type="compositionally biased region" description="Low complexity" evidence="1">
    <location>
        <begin position="116"/>
        <end position="128"/>
    </location>
</feature>
<dbReference type="InterPro" id="IPR029052">
    <property type="entry name" value="Metallo-depent_PP-like"/>
</dbReference>
<accession>A0ABS3XTG1</accession>
<feature type="region of interest" description="Disordered" evidence="1">
    <location>
        <begin position="94"/>
        <end position="140"/>
    </location>
</feature>
<dbReference type="PROSITE" id="PS51318">
    <property type="entry name" value="TAT"/>
    <property type="match status" value="1"/>
</dbReference>
<name>A0ABS3XTG1_9ACTN</name>
<feature type="compositionally biased region" description="Basic residues" evidence="1">
    <location>
        <begin position="59"/>
        <end position="72"/>
    </location>
</feature>
<organism evidence="2 3">
    <name type="scientific">Streptomyces smyrnaeus</name>
    <dbReference type="NCBI Taxonomy" id="1387713"/>
    <lineage>
        <taxon>Bacteria</taxon>
        <taxon>Bacillati</taxon>
        <taxon>Actinomycetota</taxon>
        <taxon>Actinomycetes</taxon>
        <taxon>Kitasatosporales</taxon>
        <taxon>Streptomycetaceae</taxon>
        <taxon>Streptomyces</taxon>
    </lineage>
</organism>
<dbReference type="NCBIfam" id="TIGR03767">
    <property type="entry name" value="P_acnes_RR"/>
    <property type="match status" value="1"/>
</dbReference>
<evidence type="ECO:0000313" key="2">
    <source>
        <dbReference type="EMBL" id="MBO8198593.1"/>
    </source>
</evidence>
<sequence>MSRRSRSLPADSAPPAAPPTAPRTASSAAPRTASSTTSRAASAAVHRAASLGESAATVARRRLPPGGPGRRRVLTLAGSAGAAAAFGLVAGPGSAPSPAAAPAADAPVRPRRAAHDPAGAGPPHTGTTLSGVAVPSGDGPFRRLVTGPGWRRVVRTELAGAGRRRAAKAVPLVAFAQFTDLHLVDVQHPLRYEFLRAQTASAWRPQESLSVVGAISLVERVNALAGGPATGAPLSCVVTTGDNTDNNSRAELEWFVQVMSGGRITPDTGDPRLYEGVQDSGLPDFWQPDSDVRDHDKAVGFPRLQGFLRAAVREVTSPGLTLPWYATVGNHDALPGGCFAAADARGFFADFATGDRKLMRLPDAEGARLWRAVERGLDPEGEQFKEMLRAERRHMRIVTPDQRRAPVTPREYVRTLARPHALGHGPAGHGYTEANAEDGTLYYAFRMAEDVMGYSLDTTRRDGHYAGRLGTAQLRWLERRLADHDDMYAIVFSHHTSTTTPEGGDELLALLRDTPHAVAWVNGHSHRNRITPHGTFWEISTASHVDYPQLARTIELVDNRDGTLSLFTTLIESAAPHRTDFTDLSQTGLAALYRELAFNAPGARKGLEGAEGDRNTELLLRKP</sequence>